<dbReference type="EMBL" id="CP006939">
    <property type="protein sequence ID" value="AHC15646.1"/>
    <property type="molecule type" value="Genomic_DNA"/>
</dbReference>
<proteinExistence type="inferred from homology"/>
<accession>V5WKC8</accession>
<dbReference type="NCBIfam" id="TIGR01552">
    <property type="entry name" value="phd_fam"/>
    <property type="match status" value="1"/>
</dbReference>
<dbReference type="HOGENOM" id="CLU_163140_3_0_12"/>
<name>V5WKC8_9SPIO</name>
<comment type="function">
    <text evidence="2">Antitoxin component of a type II toxin-antitoxin (TA) system.</text>
</comment>
<reference evidence="3 4" key="1">
    <citation type="journal article" date="2015" name="Stand. Genomic Sci.">
        <title>Complete genome sequence and description of Salinispira pacifica gen. nov., sp. nov., a novel spirochaete isolated form a hypersaline microbial mat.</title>
        <authorList>
            <person name="Ben Hania W."/>
            <person name="Joseph M."/>
            <person name="Schumann P."/>
            <person name="Bunk B."/>
            <person name="Fiebig A."/>
            <person name="Sproer C."/>
            <person name="Klenk H.P."/>
            <person name="Fardeau M.L."/>
            <person name="Spring S."/>
        </authorList>
    </citation>
    <scope>NUCLEOTIDE SEQUENCE [LARGE SCALE GENOMIC DNA]</scope>
    <source>
        <strain evidence="3 4">L21-RPul-D2</strain>
    </source>
</reference>
<dbReference type="KEGG" id="slr:L21SP2_2289"/>
<dbReference type="Pfam" id="PF02604">
    <property type="entry name" value="PhdYeFM_antitox"/>
    <property type="match status" value="1"/>
</dbReference>
<evidence type="ECO:0000256" key="1">
    <source>
        <dbReference type="ARBA" id="ARBA00009981"/>
    </source>
</evidence>
<dbReference type="eggNOG" id="COG4118">
    <property type="taxonomic scope" value="Bacteria"/>
</dbReference>
<evidence type="ECO:0000313" key="3">
    <source>
        <dbReference type="EMBL" id="AHC15646.1"/>
    </source>
</evidence>
<sequence length="73" mass="8181">MEKINVHQAKTHFSAILEKAHNGEVVIIAKAGKPYARLMPLDTQAARTAGRYPMEIPDSFFDELPESELDVWG</sequence>
<gene>
    <name evidence="3" type="ORF">L21SP2_2289</name>
</gene>
<organism evidence="3 4">
    <name type="scientific">Salinispira pacifica</name>
    <dbReference type="NCBI Taxonomy" id="1307761"/>
    <lineage>
        <taxon>Bacteria</taxon>
        <taxon>Pseudomonadati</taxon>
        <taxon>Spirochaetota</taxon>
        <taxon>Spirochaetia</taxon>
        <taxon>Spirochaetales</taxon>
        <taxon>Spirochaetaceae</taxon>
        <taxon>Salinispira</taxon>
    </lineage>
</organism>
<dbReference type="AlphaFoldDB" id="V5WKC8"/>
<dbReference type="InterPro" id="IPR036165">
    <property type="entry name" value="YefM-like_sf"/>
</dbReference>
<dbReference type="InterPro" id="IPR006442">
    <property type="entry name" value="Antitoxin_Phd/YefM"/>
</dbReference>
<comment type="similarity">
    <text evidence="1 2">Belongs to the phD/YefM antitoxin family.</text>
</comment>
<dbReference type="Gene3D" id="3.40.1620.10">
    <property type="entry name" value="YefM-like domain"/>
    <property type="match status" value="1"/>
</dbReference>
<dbReference type="STRING" id="1307761.L21SP2_2289"/>
<protein>
    <recommendedName>
        <fullName evidence="2">Antitoxin</fullName>
    </recommendedName>
</protein>
<evidence type="ECO:0000313" key="4">
    <source>
        <dbReference type="Proteomes" id="UP000018680"/>
    </source>
</evidence>
<dbReference type="OrthoDB" id="361531at2"/>
<keyword evidence="4" id="KW-1185">Reference proteome</keyword>
<dbReference type="Proteomes" id="UP000018680">
    <property type="component" value="Chromosome"/>
</dbReference>
<dbReference type="RefSeq" id="WP_024268550.1">
    <property type="nucleotide sequence ID" value="NC_023035.1"/>
</dbReference>
<evidence type="ECO:0000256" key="2">
    <source>
        <dbReference type="RuleBase" id="RU362080"/>
    </source>
</evidence>
<dbReference type="SUPFAM" id="SSF143120">
    <property type="entry name" value="YefM-like"/>
    <property type="match status" value="1"/>
</dbReference>